<dbReference type="Pfam" id="PF01963">
    <property type="entry name" value="TraB_PrgY_gumN"/>
    <property type="match status" value="1"/>
</dbReference>
<accession>A0A7X6B8P4</accession>
<sequence length="316" mass="34206">MKKWFKTLAATCAVIPFAQCALGPGGNSAVAAEPATATQQAPAPTATDADPALWVVRDEDTTIYLFGTVHVLKPGLSWFDEAVKTAFDKSDQLMLEIVLPEDQAEMVKVMMPLAIDQSGRTLSSRLKPEQLAAYQAAMASVGLPAAQFDMFEPWFPAITLSVLPLTKLGYDPEQGAEKQLTGFAKAVSKPVAGLETLPEQLGFFDTLPETQQVAFLNAVVKDLDQLGPQLDKMVLLWAKGDPDGLAVAMNESLAATPELAKTLLWDRNARWADKLKARMDHPGTVFVAVGAGHLAGQHSVQDYLKERGLTVKRVEY</sequence>
<proteinExistence type="predicted"/>
<dbReference type="AlphaFoldDB" id="A0A7X6B8P4"/>
<feature type="signal peptide" evidence="1">
    <location>
        <begin position="1"/>
        <end position="21"/>
    </location>
</feature>
<comment type="caution">
    <text evidence="2">The sequence shown here is derived from an EMBL/GenBank/DDBJ whole genome shotgun (WGS) entry which is preliminary data.</text>
</comment>
<dbReference type="PANTHER" id="PTHR40590">
    <property type="entry name" value="CYTOPLASMIC PROTEIN-RELATED"/>
    <property type="match status" value="1"/>
</dbReference>
<reference evidence="2 3" key="1">
    <citation type="submission" date="2020-03" db="EMBL/GenBank/DDBJ databases">
        <title>Genomic Encyclopedia of Type Strains, Phase IV (KMG-IV): sequencing the most valuable type-strain genomes for metagenomic binning, comparative biology and taxonomic classification.</title>
        <authorList>
            <person name="Goeker M."/>
        </authorList>
    </citation>
    <scope>NUCLEOTIDE SEQUENCE [LARGE SCALE GENOMIC DNA]</scope>
    <source>
        <strain evidence="2 3">DSM 25229</strain>
    </source>
</reference>
<dbReference type="Proteomes" id="UP000535078">
    <property type="component" value="Unassembled WGS sequence"/>
</dbReference>
<evidence type="ECO:0000313" key="2">
    <source>
        <dbReference type="EMBL" id="NJB89960.1"/>
    </source>
</evidence>
<gene>
    <name evidence="2" type="ORF">GGR90_002135</name>
</gene>
<evidence type="ECO:0000256" key="1">
    <source>
        <dbReference type="SAM" id="SignalP"/>
    </source>
</evidence>
<evidence type="ECO:0000313" key="3">
    <source>
        <dbReference type="Proteomes" id="UP000535078"/>
    </source>
</evidence>
<dbReference type="CDD" id="cd14789">
    <property type="entry name" value="Tiki"/>
    <property type="match status" value="1"/>
</dbReference>
<feature type="chain" id="PRO_5031267665" description="TraB/GumN family protein" evidence="1">
    <location>
        <begin position="22"/>
        <end position="316"/>
    </location>
</feature>
<evidence type="ECO:0008006" key="4">
    <source>
        <dbReference type="Google" id="ProtNLM"/>
    </source>
</evidence>
<keyword evidence="3" id="KW-1185">Reference proteome</keyword>
<protein>
    <recommendedName>
        <fullName evidence="4">TraB/GumN family protein</fullName>
    </recommendedName>
</protein>
<keyword evidence="1" id="KW-0732">Signal</keyword>
<organism evidence="2 3">
    <name type="scientific">Sphingopyxis italica</name>
    <dbReference type="NCBI Taxonomy" id="1129133"/>
    <lineage>
        <taxon>Bacteria</taxon>
        <taxon>Pseudomonadati</taxon>
        <taxon>Pseudomonadota</taxon>
        <taxon>Alphaproteobacteria</taxon>
        <taxon>Sphingomonadales</taxon>
        <taxon>Sphingomonadaceae</taxon>
        <taxon>Sphingopyxis</taxon>
    </lineage>
</organism>
<name>A0A7X6B8P4_9SPHN</name>
<dbReference type="InterPro" id="IPR002816">
    <property type="entry name" value="TraB/PrgY/GumN_fam"/>
</dbReference>
<dbReference type="EMBL" id="JAATIT010000002">
    <property type="protein sequence ID" value="NJB89960.1"/>
    <property type="molecule type" value="Genomic_DNA"/>
</dbReference>
<dbReference type="RefSeq" id="WP_167921406.1">
    <property type="nucleotide sequence ID" value="NZ_JAATIT010000002.1"/>
</dbReference>
<dbReference type="InterPro" id="IPR047111">
    <property type="entry name" value="YbaP-like"/>
</dbReference>
<dbReference type="PANTHER" id="PTHR40590:SF1">
    <property type="entry name" value="CYTOPLASMIC PROTEIN"/>
    <property type="match status" value="1"/>
</dbReference>